<dbReference type="GO" id="GO:0006508">
    <property type="term" value="P:proteolysis"/>
    <property type="evidence" value="ECO:0007669"/>
    <property type="project" value="UniProtKB-KW"/>
</dbReference>
<dbReference type="OrthoDB" id="443318at2759"/>
<dbReference type="FunFam" id="3.40.50.1820:FF:000121">
    <property type="entry name" value="Carboxypeptidase D"/>
    <property type="match status" value="1"/>
</dbReference>
<keyword evidence="6 20" id="KW-0812">Transmembrane</keyword>
<dbReference type="Proteomes" id="UP000807353">
    <property type="component" value="Unassembled WGS sequence"/>
</dbReference>
<dbReference type="GO" id="GO:0005802">
    <property type="term" value="C:trans-Golgi network"/>
    <property type="evidence" value="ECO:0007669"/>
    <property type="project" value="TreeGrafter"/>
</dbReference>
<evidence type="ECO:0000256" key="13">
    <source>
        <dbReference type="ARBA" id="ARBA00023180"/>
    </source>
</evidence>
<keyword evidence="5" id="KW-0645">Protease</keyword>
<comment type="similarity">
    <text evidence="3">Belongs to the peptidase S10 family.</text>
</comment>
<dbReference type="Gene3D" id="3.40.50.1820">
    <property type="entry name" value="alpha/beta hydrolase"/>
    <property type="match status" value="1"/>
</dbReference>
<dbReference type="EMBL" id="MU150276">
    <property type="protein sequence ID" value="KAF9462070.1"/>
    <property type="molecule type" value="Genomic_DNA"/>
</dbReference>
<evidence type="ECO:0000256" key="6">
    <source>
        <dbReference type="ARBA" id="ARBA00022692"/>
    </source>
</evidence>
<evidence type="ECO:0000256" key="10">
    <source>
        <dbReference type="ARBA" id="ARBA00022989"/>
    </source>
</evidence>
<protein>
    <recommendedName>
        <fullName evidence="17">Pheromone-processing carboxypeptidase KEX1</fullName>
        <ecNumber evidence="15">3.4.16.6</ecNumber>
    </recommendedName>
    <alternativeName>
        <fullName evidence="18">Carboxypeptidase D</fullName>
    </alternativeName>
    <alternativeName>
        <fullName evidence="16">Pheromone-processing carboxypeptidase kex1</fullName>
    </alternativeName>
</protein>
<dbReference type="InterPro" id="IPR001563">
    <property type="entry name" value="Peptidase_S10"/>
</dbReference>
<evidence type="ECO:0000256" key="2">
    <source>
        <dbReference type="ARBA" id="ARBA00004393"/>
    </source>
</evidence>
<evidence type="ECO:0000256" key="1">
    <source>
        <dbReference type="ARBA" id="ARBA00001003"/>
    </source>
</evidence>
<dbReference type="GO" id="GO:0004185">
    <property type="term" value="F:serine-type carboxypeptidase activity"/>
    <property type="evidence" value="ECO:0007669"/>
    <property type="project" value="UniProtKB-EC"/>
</dbReference>
<keyword evidence="10 20" id="KW-1133">Transmembrane helix</keyword>
<accession>A0A9P6CHA2</accession>
<dbReference type="PANTHER" id="PTHR11802">
    <property type="entry name" value="SERINE PROTEASE FAMILY S10 SERINE CARBOXYPEPTIDASE"/>
    <property type="match status" value="1"/>
</dbReference>
<keyword evidence="13" id="KW-0325">Glycoprotein</keyword>
<dbReference type="InterPro" id="IPR029058">
    <property type="entry name" value="AB_hydrolase_fold"/>
</dbReference>
<evidence type="ECO:0000256" key="20">
    <source>
        <dbReference type="SAM" id="Phobius"/>
    </source>
</evidence>
<dbReference type="EC" id="3.4.16.6" evidence="15"/>
<proteinExistence type="inferred from homology"/>
<comment type="caution">
    <text evidence="22">The sequence shown here is derived from an EMBL/GenBank/DDBJ whole genome shotgun (WGS) entry which is preliminary data.</text>
</comment>
<evidence type="ECO:0000256" key="14">
    <source>
        <dbReference type="ARBA" id="ARBA00037042"/>
    </source>
</evidence>
<keyword evidence="11" id="KW-0333">Golgi apparatus</keyword>
<keyword evidence="4" id="KW-0121">Carboxypeptidase</keyword>
<dbReference type="GO" id="GO:0006915">
    <property type="term" value="P:apoptotic process"/>
    <property type="evidence" value="ECO:0007669"/>
    <property type="project" value="UniProtKB-KW"/>
</dbReference>
<reference evidence="22" key="1">
    <citation type="submission" date="2020-11" db="EMBL/GenBank/DDBJ databases">
        <authorList>
            <consortium name="DOE Joint Genome Institute"/>
            <person name="Ahrendt S."/>
            <person name="Riley R."/>
            <person name="Andreopoulos W."/>
            <person name="Labutti K."/>
            <person name="Pangilinan J."/>
            <person name="Ruiz-Duenas F.J."/>
            <person name="Barrasa J.M."/>
            <person name="Sanchez-Garcia M."/>
            <person name="Camarero S."/>
            <person name="Miyauchi S."/>
            <person name="Serrano A."/>
            <person name="Linde D."/>
            <person name="Babiker R."/>
            <person name="Drula E."/>
            <person name="Ayuso-Fernandez I."/>
            <person name="Pacheco R."/>
            <person name="Padilla G."/>
            <person name="Ferreira P."/>
            <person name="Barriuso J."/>
            <person name="Kellner H."/>
            <person name="Castanera R."/>
            <person name="Alfaro M."/>
            <person name="Ramirez L."/>
            <person name="Pisabarro A.G."/>
            <person name="Kuo A."/>
            <person name="Tritt A."/>
            <person name="Lipzen A."/>
            <person name="He G."/>
            <person name="Yan M."/>
            <person name="Ng V."/>
            <person name="Cullen D."/>
            <person name="Martin F."/>
            <person name="Rosso M.-N."/>
            <person name="Henrissat B."/>
            <person name="Hibbett D."/>
            <person name="Martinez A.T."/>
            <person name="Grigoriev I.V."/>
        </authorList>
    </citation>
    <scope>NUCLEOTIDE SEQUENCE</scope>
    <source>
        <strain evidence="22">CBS 247.69</strain>
    </source>
</reference>
<keyword evidence="23" id="KW-1185">Reference proteome</keyword>
<dbReference type="AlphaFoldDB" id="A0A9P6CHA2"/>
<evidence type="ECO:0000256" key="11">
    <source>
        <dbReference type="ARBA" id="ARBA00023034"/>
    </source>
</evidence>
<comment type="function">
    <text evidence="14">Protease with a carboxypeptidase B-like function involved in the C-terminal processing of the lysine and arginine residues from protein precursors. Promotes cell fusion and is involved in the programmed cell death.</text>
</comment>
<evidence type="ECO:0000256" key="21">
    <source>
        <dbReference type="SAM" id="SignalP"/>
    </source>
</evidence>
<feature type="chain" id="PRO_5040364591" description="Pheromone-processing carboxypeptidase KEX1" evidence="21">
    <location>
        <begin position="25"/>
        <end position="612"/>
    </location>
</feature>
<organism evidence="22 23">
    <name type="scientific">Collybia nuda</name>
    <dbReference type="NCBI Taxonomy" id="64659"/>
    <lineage>
        <taxon>Eukaryota</taxon>
        <taxon>Fungi</taxon>
        <taxon>Dikarya</taxon>
        <taxon>Basidiomycota</taxon>
        <taxon>Agaricomycotina</taxon>
        <taxon>Agaricomycetes</taxon>
        <taxon>Agaricomycetidae</taxon>
        <taxon>Agaricales</taxon>
        <taxon>Tricholomatineae</taxon>
        <taxon>Clitocybaceae</taxon>
        <taxon>Collybia</taxon>
    </lineage>
</organism>
<dbReference type="SUPFAM" id="SSF53474">
    <property type="entry name" value="alpha/beta-Hydrolases"/>
    <property type="match status" value="1"/>
</dbReference>
<comment type="catalytic activity">
    <reaction evidence="1">
        <text>Preferential release of a C-terminal arginine or lysine residue.</text>
        <dbReference type="EC" id="3.4.16.6"/>
    </reaction>
</comment>
<name>A0A9P6CHA2_9AGAR</name>
<keyword evidence="8 21" id="KW-0732">Signal</keyword>
<dbReference type="PROSITE" id="PS00560">
    <property type="entry name" value="CARBOXYPEPT_SER_HIS"/>
    <property type="match status" value="1"/>
</dbReference>
<evidence type="ECO:0000256" key="4">
    <source>
        <dbReference type="ARBA" id="ARBA00022645"/>
    </source>
</evidence>
<evidence type="ECO:0000256" key="3">
    <source>
        <dbReference type="ARBA" id="ARBA00009431"/>
    </source>
</evidence>
<comment type="subcellular location">
    <subcellularLocation>
        <location evidence="2">Golgi apparatus</location>
        <location evidence="2">trans-Golgi network membrane</location>
        <topology evidence="2">Single-pass type I membrane protein</topology>
    </subcellularLocation>
</comment>
<keyword evidence="9 22" id="KW-0378">Hydrolase</keyword>
<evidence type="ECO:0000256" key="17">
    <source>
        <dbReference type="ARBA" id="ARBA00040628"/>
    </source>
</evidence>
<keyword evidence="12 20" id="KW-0472">Membrane</keyword>
<feature type="region of interest" description="Disordered" evidence="19">
    <location>
        <begin position="576"/>
        <end position="612"/>
    </location>
</feature>
<evidence type="ECO:0000256" key="5">
    <source>
        <dbReference type="ARBA" id="ARBA00022670"/>
    </source>
</evidence>
<evidence type="ECO:0000256" key="7">
    <source>
        <dbReference type="ARBA" id="ARBA00022703"/>
    </source>
</evidence>
<feature type="signal peptide" evidence="21">
    <location>
        <begin position="1"/>
        <end position="24"/>
    </location>
</feature>
<evidence type="ECO:0000313" key="23">
    <source>
        <dbReference type="Proteomes" id="UP000807353"/>
    </source>
</evidence>
<evidence type="ECO:0000256" key="19">
    <source>
        <dbReference type="SAM" id="MobiDB-lite"/>
    </source>
</evidence>
<evidence type="ECO:0000256" key="15">
    <source>
        <dbReference type="ARBA" id="ARBA00038895"/>
    </source>
</evidence>
<evidence type="ECO:0000313" key="22">
    <source>
        <dbReference type="EMBL" id="KAF9462070.1"/>
    </source>
</evidence>
<evidence type="ECO:0000256" key="18">
    <source>
        <dbReference type="ARBA" id="ARBA00042717"/>
    </source>
</evidence>
<dbReference type="PRINTS" id="PR00724">
    <property type="entry name" value="CRBOXYPTASEC"/>
</dbReference>
<evidence type="ECO:0000256" key="12">
    <source>
        <dbReference type="ARBA" id="ARBA00023136"/>
    </source>
</evidence>
<evidence type="ECO:0000256" key="9">
    <source>
        <dbReference type="ARBA" id="ARBA00022801"/>
    </source>
</evidence>
<dbReference type="Pfam" id="PF00450">
    <property type="entry name" value="Peptidase_S10"/>
    <property type="match status" value="1"/>
</dbReference>
<sequence>MFGPCRCGLFLGLLALICISSTTAAPQDVPSAASFYVPRLPDIHQDPDNPLKIFAGHLSADPNITQAQSTDVTSHLYFVMIKNRRTADRKRLMFWFNGGPGCSSFDGLMMEVGPWRMDGKGGFKTMEGGWEEYTTMVYVDQPAGTGFSYTSTDRFVHSLDEASAQFLEFLRNFYMVFPEYKNVDTYLGGESFAGQWIPAFADAMLNSNLGVPLRGAAIGNGWIDPRRQYPAYIDFAVKVGLLEENSEAWKDAKKLTDECTSEMDKIKNFEPISISKCESLVVDVVKNQNKKVNGTDMCLNIYDVRLHDTKPACGMNWPPEIKPVTSYLGRKDVATALHANAHSGSWVECRGSIHSAFHKDAQNASITIMPKVLEKIPVLIFAGDQDLICNYLGLESMIKEMTWNGATGLGTVQTQSWSVNATPAGTWVSSRNLTYAKIFNASHMAPYDVPHVAHDMILRFMGVNFSAILDGSARIPSNLGTVKKQIFVEQADAKPTTVLAPGKTPEQDKAMWEAYYNAGSSALVLLLIFLAIGTFVWCRIRRRRLRLPINQSEEESIPLNTTRDLRDEDEVREVFKQRKGKERAKDTSEPIFDVGDSEDEEDGYHKRGAQNV</sequence>
<dbReference type="InterPro" id="IPR033124">
    <property type="entry name" value="Ser_caboxypep_his_AS"/>
</dbReference>
<keyword evidence="7" id="KW-0053">Apoptosis</keyword>
<evidence type="ECO:0000256" key="8">
    <source>
        <dbReference type="ARBA" id="ARBA00022729"/>
    </source>
</evidence>
<evidence type="ECO:0000256" key="16">
    <source>
        <dbReference type="ARBA" id="ARBA00040403"/>
    </source>
</evidence>
<dbReference type="PANTHER" id="PTHR11802:SF190">
    <property type="entry name" value="PHEROMONE-PROCESSING CARBOXYPEPTIDASE KEX1"/>
    <property type="match status" value="1"/>
</dbReference>
<gene>
    <name evidence="22" type="ORF">BDZ94DRAFT_1322951</name>
</gene>
<feature type="transmembrane region" description="Helical" evidence="20">
    <location>
        <begin position="514"/>
        <end position="538"/>
    </location>
</feature>